<organism evidence="2 3">
    <name type="scientific">Ensete ventricosum</name>
    <name type="common">Abyssinian banana</name>
    <name type="synonym">Musa ensete</name>
    <dbReference type="NCBI Taxonomy" id="4639"/>
    <lineage>
        <taxon>Eukaryota</taxon>
        <taxon>Viridiplantae</taxon>
        <taxon>Streptophyta</taxon>
        <taxon>Embryophyta</taxon>
        <taxon>Tracheophyta</taxon>
        <taxon>Spermatophyta</taxon>
        <taxon>Magnoliopsida</taxon>
        <taxon>Liliopsida</taxon>
        <taxon>Zingiberales</taxon>
        <taxon>Musaceae</taxon>
        <taxon>Ensete</taxon>
    </lineage>
</organism>
<gene>
    <name evidence="2" type="ORF">B296_00059225</name>
</gene>
<evidence type="ECO:0000313" key="2">
    <source>
        <dbReference type="EMBL" id="RRT39334.1"/>
    </source>
</evidence>
<feature type="compositionally biased region" description="Basic and acidic residues" evidence="1">
    <location>
        <begin position="79"/>
        <end position="89"/>
    </location>
</feature>
<evidence type="ECO:0000256" key="1">
    <source>
        <dbReference type="SAM" id="MobiDB-lite"/>
    </source>
</evidence>
<dbReference type="Proteomes" id="UP000287651">
    <property type="component" value="Unassembled WGS sequence"/>
</dbReference>
<feature type="compositionally biased region" description="Basic and acidic residues" evidence="1">
    <location>
        <begin position="8"/>
        <end position="26"/>
    </location>
</feature>
<accession>A0A426XIQ7</accession>
<feature type="compositionally biased region" description="Gly residues" evidence="1">
    <location>
        <begin position="40"/>
        <end position="51"/>
    </location>
</feature>
<name>A0A426XIQ7_ENSVE</name>
<sequence length="260" mass="28098">MGQSLTTQRERTKLSGAPTKEEEGARRRLRRSRRSVVGCFDGGGGYDGGRGVLSALWRRRGAVGAAAEEERATRRRKERERERERERPLKSPPDIPLARKPLAGGKRRRRSPFVDGERNATALIRFPNGGVSGLCARGGEVGSGRVGSRCDPSNGQVSSVVDFSIPLFRRGVGAFIVRVTGYPYLNRLSSLLLTISLHLTMPSVVIATRRAPTGKGCRPCPPYLCQVGRMTADSSMPALGRLSRVGSIMLAGQLSGGART</sequence>
<feature type="region of interest" description="Disordered" evidence="1">
    <location>
        <begin position="1"/>
        <end position="51"/>
    </location>
</feature>
<dbReference type="AlphaFoldDB" id="A0A426XIQ7"/>
<reference evidence="2 3" key="1">
    <citation type="journal article" date="2014" name="Agronomy (Basel)">
        <title>A Draft Genome Sequence for Ensete ventricosum, the Drought-Tolerant Tree Against Hunger.</title>
        <authorList>
            <person name="Harrison J."/>
            <person name="Moore K.A."/>
            <person name="Paszkiewicz K."/>
            <person name="Jones T."/>
            <person name="Grant M."/>
            <person name="Ambacheew D."/>
            <person name="Muzemil S."/>
            <person name="Studholme D.J."/>
        </authorList>
    </citation>
    <scope>NUCLEOTIDE SEQUENCE [LARGE SCALE GENOMIC DNA]</scope>
</reference>
<evidence type="ECO:0000313" key="3">
    <source>
        <dbReference type="Proteomes" id="UP000287651"/>
    </source>
</evidence>
<comment type="caution">
    <text evidence="2">The sequence shown here is derived from an EMBL/GenBank/DDBJ whole genome shotgun (WGS) entry which is preliminary data.</text>
</comment>
<feature type="region of interest" description="Disordered" evidence="1">
    <location>
        <begin position="63"/>
        <end position="114"/>
    </location>
</feature>
<proteinExistence type="predicted"/>
<dbReference type="EMBL" id="AMZH03020277">
    <property type="protein sequence ID" value="RRT39334.1"/>
    <property type="molecule type" value="Genomic_DNA"/>
</dbReference>
<protein>
    <submittedName>
        <fullName evidence="2">Uncharacterized protein</fullName>
    </submittedName>
</protein>